<dbReference type="CDD" id="cd09272">
    <property type="entry name" value="RNase_HI_RT_Ty1"/>
    <property type="match status" value="1"/>
</dbReference>
<reference evidence="1" key="1">
    <citation type="submission" date="2021-03" db="EMBL/GenBank/DDBJ databases">
        <title>Draft genome sequence of rust myrtle Austropuccinia psidii MF-1, a brazilian biotype.</title>
        <authorList>
            <person name="Quecine M.C."/>
            <person name="Pachon D.M.R."/>
            <person name="Bonatelli M.L."/>
            <person name="Correr F.H."/>
            <person name="Franceschini L.M."/>
            <person name="Leite T.F."/>
            <person name="Margarido G.R.A."/>
            <person name="Almeida C.A."/>
            <person name="Ferrarezi J.A."/>
            <person name="Labate C.A."/>
        </authorList>
    </citation>
    <scope>NUCLEOTIDE SEQUENCE</scope>
    <source>
        <strain evidence="1">MF-1</strain>
    </source>
</reference>
<evidence type="ECO:0000313" key="2">
    <source>
        <dbReference type="Proteomes" id="UP000765509"/>
    </source>
</evidence>
<dbReference type="EMBL" id="AVOT02024455">
    <property type="protein sequence ID" value="MBW0515133.1"/>
    <property type="molecule type" value="Genomic_DNA"/>
</dbReference>
<sequence length="173" mass="19373">MGIRIDKANTSLEFECYVDASWGGEGNRSTHGYIILHGSNPIAWQSKSQTTIASSAAQAEYMALSFATKDTLWLYHSLLNILENPMPTLLSDNKTAIGILTESMNRKQKRHLIRDFNTINEYIAVGKLQLKWILTNEQLGDLMTKSLGNIKHGEFVKQINAFQCIIEGSVVLL</sequence>
<organism evidence="1 2">
    <name type="scientific">Austropuccinia psidii MF-1</name>
    <dbReference type="NCBI Taxonomy" id="1389203"/>
    <lineage>
        <taxon>Eukaryota</taxon>
        <taxon>Fungi</taxon>
        <taxon>Dikarya</taxon>
        <taxon>Basidiomycota</taxon>
        <taxon>Pucciniomycotina</taxon>
        <taxon>Pucciniomycetes</taxon>
        <taxon>Pucciniales</taxon>
        <taxon>Sphaerophragmiaceae</taxon>
        <taxon>Austropuccinia</taxon>
    </lineage>
</organism>
<accession>A0A9Q3E6V8</accession>
<dbReference type="Proteomes" id="UP000765509">
    <property type="component" value="Unassembled WGS sequence"/>
</dbReference>
<dbReference type="InterPro" id="IPR012337">
    <property type="entry name" value="RNaseH-like_sf"/>
</dbReference>
<gene>
    <name evidence="1" type="ORF">O181_054848</name>
</gene>
<dbReference type="PANTHER" id="PTHR11439:SF483">
    <property type="entry name" value="PEPTIDE SYNTHASE GLIP-LIKE, PUTATIVE (AFU_ORTHOLOGUE AFUA_3G12920)-RELATED"/>
    <property type="match status" value="1"/>
</dbReference>
<proteinExistence type="predicted"/>
<keyword evidence="2" id="KW-1185">Reference proteome</keyword>
<dbReference type="PANTHER" id="PTHR11439">
    <property type="entry name" value="GAG-POL-RELATED RETROTRANSPOSON"/>
    <property type="match status" value="1"/>
</dbReference>
<dbReference type="Gene3D" id="3.30.420.10">
    <property type="entry name" value="Ribonuclease H-like superfamily/Ribonuclease H"/>
    <property type="match status" value="1"/>
</dbReference>
<dbReference type="SUPFAM" id="SSF53098">
    <property type="entry name" value="Ribonuclease H-like"/>
    <property type="match status" value="1"/>
</dbReference>
<comment type="caution">
    <text evidence="1">The sequence shown here is derived from an EMBL/GenBank/DDBJ whole genome shotgun (WGS) entry which is preliminary data.</text>
</comment>
<dbReference type="GO" id="GO:0003676">
    <property type="term" value="F:nucleic acid binding"/>
    <property type="evidence" value="ECO:0007669"/>
    <property type="project" value="InterPro"/>
</dbReference>
<dbReference type="InterPro" id="IPR036397">
    <property type="entry name" value="RNaseH_sf"/>
</dbReference>
<evidence type="ECO:0000313" key="1">
    <source>
        <dbReference type="EMBL" id="MBW0515133.1"/>
    </source>
</evidence>
<protein>
    <submittedName>
        <fullName evidence="1">Uncharacterized protein</fullName>
    </submittedName>
</protein>
<name>A0A9Q3E6V8_9BASI</name>
<dbReference type="AlphaFoldDB" id="A0A9Q3E6V8"/>